<dbReference type="Gene3D" id="1.10.10.10">
    <property type="entry name" value="Winged helix-like DNA-binding domain superfamily/Winged helix DNA-binding domain"/>
    <property type="match status" value="1"/>
</dbReference>
<evidence type="ECO:0000313" key="8">
    <source>
        <dbReference type="Proteomes" id="UP001382727"/>
    </source>
</evidence>
<dbReference type="InterPro" id="IPR011006">
    <property type="entry name" value="CheY-like_superfamily"/>
</dbReference>
<dbReference type="InterPro" id="IPR036388">
    <property type="entry name" value="WH-like_DNA-bd_sf"/>
</dbReference>
<keyword evidence="3" id="KW-0805">Transcription regulation</keyword>
<name>A0ABZ2MGH5_9MICO</name>
<evidence type="ECO:0000313" key="7">
    <source>
        <dbReference type="EMBL" id="WXB76123.1"/>
    </source>
</evidence>
<keyword evidence="2" id="KW-0418">Kinase</keyword>
<reference evidence="7 8" key="1">
    <citation type="submission" date="2024-02" db="EMBL/GenBank/DDBJ databases">
        <title>Janibacter sp. nov., isolated from gut of marine sandworm.</title>
        <authorList>
            <person name="Kim B."/>
            <person name="Jun M.O."/>
            <person name="Shin N.-R."/>
        </authorList>
    </citation>
    <scope>NUCLEOTIDE SEQUENCE [LARGE SCALE GENOMIC DNA]</scope>
    <source>
        <strain evidence="7 8">A1S7</strain>
    </source>
</reference>
<dbReference type="SUPFAM" id="SSF52172">
    <property type="entry name" value="CheY-like"/>
    <property type="match status" value="1"/>
</dbReference>
<keyword evidence="8" id="KW-1185">Reference proteome</keyword>
<evidence type="ECO:0000256" key="2">
    <source>
        <dbReference type="ARBA" id="ARBA00022777"/>
    </source>
</evidence>
<feature type="domain" description="ANTAR" evidence="6">
    <location>
        <begin position="163"/>
        <end position="224"/>
    </location>
</feature>
<proteinExistence type="predicted"/>
<dbReference type="EMBL" id="CP144913">
    <property type="protein sequence ID" value="WXB76123.1"/>
    <property type="molecule type" value="Genomic_DNA"/>
</dbReference>
<keyword evidence="1" id="KW-0808">Transferase</keyword>
<dbReference type="InterPro" id="IPR005561">
    <property type="entry name" value="ANTAR"/>
</dbReference>
<dbReference type="InterPro" id="IPR003018">
    <property type="entry name" value="GAF"/>
</dbReference>
<dbReference type="RefSeq" id="WP_338748890.1">
    <property type="nucleotide sequence ID" value="NZ_CP144913.1"/>
</dbReference>
<evidence type="ECO:0000256" key="4">
    <source>
        <dbReference type="ARBA" id="ARBA00023163"/>
    </source>
</evidence>
<dbReference type="SUPFAM" id="SSF55781">
    <property type="entry name" value="GAF domain-like"/>
    <property type="match status" value="1"/>
</dbReference>
<feature type="region of interest" description="Disordered" evidence="5">
    <location>
        <begin position="58"/>
        <end position="78"/>
    </location>
</feature>
<gene>
    <name evidence="7" type="ORF">V1351_14440</name>
</gene>
<dbReference type="Pfam" id="PF03861">
    <property type="entry name" value="ANTAR"/>
    <property type="match status" value="1"/>
</dbReference>
<dbReference type="PROSITE" id="PS50921">
    <property type="entry name" value="ANTAR"/>
    <property type="match status" value="1"/>
</dbReference>
<keyword evidence="4" id="KW-0804">Transcription</keyword>
<sequence>MNDEDETVLFATIARDLASETSEQGVLDAVVDMAVDLVPGCDDAGIMLLTKRQKVATPAATSQRVRDSDDAQAEFGEGPCYDASHAQEARNQAFHCPSTRTDTRWPRYLPRARELGVGGMLGFQLFNHQHTFGALNLYSDREHALGVVSESRGWVLASHAAVALTAARTSRQLHAALENARTIGQAVGMVRARYDMSEEQATSVLLRMSQENNVKMSDLAESVVTRGDLSG</sequence>
<evidence type="ECO:0000256" key="5">
    <source>
        <dbReference type="SAM" id="MobiDB-lite"/>
    </source>
</evidence>
<accession>A0ABZ2MGH5</accession>
<evidence type="ECO:0000256" key="1">
    <source>
        <dbReference type="ARBA" id="ARBA00022679"/>
    </source>
</evidence>
<organism evidence="7 8">
    <name type="scientific">Janibacter alittae</name>
    <dbReference type="NCBI Taxonomy" id="3115209"/>
    <lineage>
        <taxon>Bacteria</taxon>
        <taxon>Bacillati</taxon>
        <taxon>Actinomycetota</taxon>
        <taxon>Actinomycetes</taxon>
        <taxon>Micrococcales</taxon>
        <taxon>Intrasporangiaceae</taxon>
        <taxon>Janibacter</taxon>
    </lineage>
</organism>
<evidence type="ECO:0000259" key="6">
    <source>
        <dbReference type="PROSITE" id="PS50921"/>
    </source>
</evidence>
<dbReference type="Pfam" id="PF13185">
    <property type="entry name" value="GAF_2"/>
    <property type="match status" value="1"/>
</dbReference>
<evidence type="ECO:0000256" key="3">
    <source>
        <dbReference type="ARBA" id="ARBA00023015"/>
    </source>
</evidence>
<dbReference type="Proteomes" id="UP001382727">
    <property type="component" value="Chromosome"/>
</dbReference>
<dbReference type="SMART" id="SM01012">
    <property type="entry name" value="ANTAR"/>
    <property type="match status" value="1"/>
</dbReference>
<dbReference type="Gene3D" id="3.30.450.40">
    <property type="match status" value="1"/>
</dbReference>
<dbReference type="InterPro" id="IPR012074">
    <property type="entry name" value="GAF_ANTAR"/>
</dbReference>
<dbReference type="PIRSF" id="PIRSF036625">
    <property type="entry name" value="GAF_ANTAR"/>
    <property type="match status" value="1"/>
</dbReference>
<dbReference type="InterPro" id="IPR029016">
    <property type="entry name" value="GAF-like_dom_sf"/>
</dbReference>
<protein>
    <submittedName>
        <fullName evidence="7">GAF and ANTAR domain-containing protein</fullName>
    </submittedName>
</protein>